<evidence type="ECO:0000313" key="1">
    <source>
        <dbReference type="EMBL" id="KAJ0988698.1"/>
    </source>
</evidence>
<name>A0A9D5HU42_9LILI</name>
<gene>
    <name evidence="1" type="ORF">J5N97_007054</name>
</gene>
<dbReference type="Proteomes" id="UP001085076">
    <property type="component" value="Miscellaneous, Linkage group lg01"/>
</dbReference>
<comment type="caution">
    <text evidence="1">The sequence shown here is derived from an EMBL/GenBank/DDBJ whole genome shotgun (WGS) entry which is preliminary data.</text>
</comment>
<keyword evidence="2" id="KW-1185">Reference proteome</keyword>
<sequence>MDLKTFLLTKSRMREHCEGIIEQTSEFMSDCLSLMFYALNNLTRINQQTSNQIRWCELLVGRDLPARNLDSHQMVTCLAGLALPETEKTSISNGDQVRLRALK</sequence>
<reference evidence="1" key="1">
    <citation type="submission" date="2021-03" db="EMBL/GenBank/DDBJ databases">
        <authorList>
            <person name="Li Z."/>
            <person name="Yang C."/>
        </authorList>
    </citation>
    <scope>NUCLEOTIDE SEQUENCE</scope>
    <source>
        <strain evidence="1">Dzin_1.0</strain>
        <tissue evidence="1">Leaf</tissue>
    </source>
</reference>
<organism evidence="1 2">
    <name type="scientific">Dioscorea zingiberensis</name>
    <dbReference type="NCBI Taxonomy" id="325984"/>
    <lineage>
        <taxon>Eukaryota</taxon>
        <taxon>Viridiplantae</taxon>
        <taxon>Streptophyta</taxon>
        <taxon>Embryophyta</taxon>
        <taxon>Tracheophyta</taxon>
        <taxon>Spermatophyta</taxon>
        <taxon>Magnoliopsida</taxon>
        <taxon>Liliopsida</taxon>
        <taxon>Dioscoreales</taxon>
        <taxon>Dioscoreaceae</taxon>
        <taxon>Dioscorea</taxon>
    </lineage>
</organism>
<evidence type="ECO:0000313" key="2">
    <source>
        <dbReference type="Proteomes" id="UP001085076"/>
    </source>
</evidence>
<dbReference type="AlphaFoldDB" id="A0A9D5HU42"/>
<accession>A0A9D5HU42</accession>
<dbReference type="EMBL" id="JAGGNH010000001">
    <property type="protein sequence ID" value="KAJ0988698.1"/>
    <property type="molecule type" value="Genomic_DNA"/>
</dbReference>
<reference evidence="1" key="2">
    <citation type="journal article" date="2022" name="Hortic Res">
        <title>The genome of Dioscorea zingiberensis sheds light on the biosynthesis, origin and evolution of the medicinally important diosgenin saponins.</title>
        <authorList>
            <person name="Li Y."/>
            <person name="Tan C."/>
            <person name="Li Z."/>
            <person name="Guo J."/>
            <person name="Li S."/>
            <person name="Chen X."/>
            <person name="Wang C."/>
            <person name="Dai X."/>
            <person name="Yang H."/>
            <person name="Song W."/>
            <person name="Hou L."/>
            <person name="Xu J."/>
            <person name="Tong Z."/>
            <person name="Xu A."/>
            <person name="Yuan X."/>
            <person name="Wang W."/>
            <person name="Yang Q."/>
            <person name="Chen L."/>
            <person name="Sun Z."/>
            <person name="Wang K."/>
            <person name="Pan B."/>
            <person name="Chen J."/>
            <person name="Bao Y."/>
            <person name="Liu F."/>
            <person name="Qi X."/>
            <person name="Gang D.R."/>
            <person name="Wen J."/>
            <person name="Li J."/>
        </authorList>
    </citation>
    <scope>NUCLEOTIDE SEQUENCE</scope>
    <source>
        <strain evidence="1">Dzin_1.0</strain>
    </source>
</reference>
<proteinExistence type="predicted"/>
<protein>
    <submittedName>
        <fullName evidence="1">Uncharacterized protein</fullName>
    </submittedName>
</protein>